<keyword evidence="7" id="KW-1185">Reference proteome</keyword>
<gene>
    <name evidence="6" type="primary">pepT</name>
    <name evidence="6" type="ORF">HMPREF0520_0104</name>
</gene>
<feature type="active site" description="Proton acceptor" evidence="3">
    <location>
        <position position="205"/>
    </location>
</feature>
<proteinExistence type="predicted"/>
<name>C8PAI4_9LACO</name>
<keyword evidence="4" id="KW-0479">Metal-binding</keyword>
<dbReference type="GO" id="GO:0045148">
    <property type="term" value="F:tripeptide aminopeptidase activity"/>
    <property type="evidence" value="ECO:0007669"/>
    <property type="project" value="UniProtKB-UniRule"/>
</dbReference>
<organism evidence="6 7">
    <name type="scientific">Lactobacillus iners DSM 13335</name>
    <dbReference type="NCBI Taxonomy" id="525328"/>
    <lineage>
        <taxon>Bacteria</taxon>
        <taxon>Bacillati</taxon>
        <taxon>Bacillota</taxon>
        <taxon>Bacilli</taxon>
        <taxon>Lactobacillales</taxon>
        <taxon>Lactobacillaceae</taxon>
        <taxon>Lactobacillus</taxon>
    </lineage>
</organism>
<dbReference type="HOGENOM" id="CLU_053676_0_0_9"/>
<dbReference type="NCBIfam" id="NF009920">
    <property type="entry name" value="PRK13381.1"/>
    <property type="match status" value="1"/>
</dbReference>
<dbReference type="Pfam" id="PF01546">
    <property type="entry name" value="Peptidase_M20"/>
    <property type="match status" value="1"/>
</dbReference>
<dbReference type="InterPro" id="IPR036264">
    <property type="entry name" value="Bact_exopeptidase_dim_dom"/>
</dbReference>
<feature type="binding site" evidence="4">
    <location>
        <position position="109"/>
    </location>
    <ligand>
        <name>Zn(2+)</name>
        <dbReference type="ChEBI" id="CHEBI:29105"/>
        <label>1</label>
    </ligand>
</feature>
<dbReference type="AlphaFoldDB" id="C8PAI4"/>
<dbReference type="GO" id="GO:0008270">
    <property type="term" value="F:zinc ion binding"/>
    <property type="evidence" value="ECO:0007669"/>
    <property type="project" value="InterPro"/>
</dbReference>
<dbReference type="InterPro" id="IPR010161">
    <property type="entry name" value="Peptidase_M20B"/>
</dbReference>
<dbReference type="NCBIfam" id="NF003976">
    <property type="entry name" value="PRK05469.1"/>
    <property type="match status" value="1"/>
</dbReference>
<dbReference type="InterPro" id="IPR002933">
    <property type="entry name" value="Peptidase_M20"/>
</dbReference>
<evidence type="ECO:0000256" key="4">
    <source>
        <dbReference type="PIRSR" id="PIRSR037215-2"/>
    </source>
</evidence>
<dbReference type="CDD" id="cd03892">
    <property type="entry name" value="M20_peptT"/>
    <property type="match status" value="1"/>
</dbReference>
<dbReference type="EMBL" id="ACLN01000003">
    <property type="protein sequence ID" value="EEW52473.1"/>
    <property type="molecule type" value="Genomic_DNA"/>
</dbReference>
<dbReference type="NCBIfam" id="TIGR01882">
    <property type="entry name" value="peptidase-T"/>
    <property type="match status" value="1"/>
</dbReference>
<dbReference type="EC" id="3.4.11.4" evidence="2"/>
<dbReference type="Gene3D" id="3.30.70.360">
    <property type="match status" value="1"/>
</dbReference>
<feature type="binding site" evidence="4">
    <location>
        <position position="410"/>
    </location>
    <ligand>
        <name>Zn(2+)</name>
        <dbReference type="ChEBI" id="CHEBI:29105"/>
        <label>2</label>
    </ligand>
</feature>
<dbReference type="Gene3D" id="3.40.630.10">
    <property type="entry name" value="Zn peptidases"/>
    <property type="match status" value="1"/>
</dbReference>
<keyword evidence="6" id="KW-0378">Hydrolase</keyword>
<evidence type="ECO:0000256" key="1">
    <source>
        <dbReference type="ARBA" id="ARBA00022833"/>
    </source>
</evidence>
<dbReference type="InterPro" id="IPR011650">
    <property type="entry name" value="Peptidase_M20_dimer"/>
</dbReference>
<dbReference type="GO" id="GO:0005829">
    <property type="term" value="C:cytosol"/>
    <property type="evidence" value="ECO:0007669"/>
    <property type="project" value="TreeGrafter"/>
</dbReference>
<reference evidence="6 7" key="1">
    <citation type="submission" date="2009-09" db="EMBL/GenBank/DDBJ databases">
        <authorList>
            <person name="Qin X."/>
            <person name="Bachman B."/>
            <person name="Battles P."/>
            <person name="Bell A."/>
            <person name="Bess C."/>
            <person name="Bickham C."/>
            <person name="Chaboub L."/>
            <person name="Chen D."/>
            <person name="Coyle M."/>
            <person name="Deiros D.R."/>
            <person name="Dinh H."/>
            <person name="Forbes L."/>
            <person name="Fowler G."/>
            <person name="Francisco L."/>
            <person name="Fu Q."/>
            <person name="Gubbala S."/>
            <person name="Hale W."/>
            <person name="Han Y."/>
            <person name="Hemphill L."/>
            <person name="Highlander S.K."/>
            <person name="Hirani K."/>
            <person name="Hogues M."/>
            <person name="Jackson L."/>
            <person name="Jakkamsetti A."/>
            <person name="Javaid M."/>
            <person name="Jiang H."/>
            <person name="Korchina V."/>
            <person name="Kovar C."/>
            <person name="Lara F."/>
            <person name="Lee S."/>
            <person name="Mata R."/>
            <person name="Mathew T."/>
            <person name="Moen C."/>
            <person name="Morales K."/>
            <person name="Munidasa M."/>
            <person name="Nazareth L."/>
            <person name="Ngo R."/>
            <person name="Nguyen L."/>
            <person name="Okwuonu G."/>
            <person name="Ongeri F."/>
            <person name="Patil S."/>
            <person name="Petrosino J."/>
            <person name="Pham C."/>
            <person name="Pham P."/>
            <person name="Pu L.-L."/>
            <person name="Puazo M."/>
            <person name="Raj R."/>
            <person name="Reid J."/>
            <person name="Rouhana J."/>
            <person name="Saada N."/>
            <person name="Shang Y."/>
            <person name="Simmons D."/>
            <person name="Thornton R."/>
            <person name="Warren J."/>
            <person name="Weissenberger G."/>
            <person name="Zhang J."/>
            <person name="Zhang L."/>
            <person name="Zhou C."/>
            <person name="Zhu D."/>
            <person name="Muzny D."/>
            <person name="Worley K."/>
            <person name="Gibbs R."/>
        </authorList>
    </citation>
    <scope>NUCLEOTIDE SEQUENCE [LARGE SCALE GENOMIC DNA]</scope>
    <source>
        <strain evidence="6 7">DSM 13335</strain>
    </source>
</reference>
<comment type="cofactor">
    <cofactor evidence="4">
        <name>Zn(2+)</name>
        <dbReference type="ChEBI" id="CHEBI:29105"/>
    </cofactor>
    <text evidence="4">Binds 2 Zn(2+) ions per subunit.</text>
</comment>
<dbReference type="GO" id="GO:0006508">
    <property type="term" value="P:proteolysis"/>
    <property type="evidence" value="ECO:0007669"/>
    <property type="project" value="UniProtKB-UniRule"/>
</dbReference>
<feature type="domain" description="Peptidase M20 dimerisation" evidence="5">
    <location>
        <begin position="238"/>
        <end position="335"/>
    </location>
</feature>
<dbReference type="GO" id="GO:0006518">
    <property type="term" value="P:peptide metabolic process"/>
    <property type="evidence" value="ECO:0007669"/>
    <property type="project" value="InterPro"/>
</dbReference>
<evidence type="ECO:0000313" key="6">
    <source>
        <dbReference type="EMBL" id="EEW52473.1"/>
    </source>
</evidence>
<dbReference type="Proteomes" id="UP000004115">
    <property type="component" value="Unassembled WGS sequence"/>
</dbReference>
<dbReference type="PANTHER" id="PTHR42994">
    <property type="entry name" value="PEPTIDASE T"/>
    <property type="match status" value="1"/>
</dbReference>
<evidence type="ECO:0000259" key="5">
    <source>
        <dbReference type="Pfam" id="PF07687"/>
    </source>
</evidence>
<feature type="binding site" evidence="4">
    <location>
        <position position="171"/>
    </location>
    <ligand>
        <name>Zn(2+)</name>
        <dbReference type="ChEBI" id="CHEBI:29105"/>
        <label>1</label>
    </ligand>
</feature>
<dbReference type="PANTHER" id="PTHR42994:SF1">
    <property type="entry name" value="PEPTIDASE T"/>
    <property type="match status" value="1"/>
</dbReference>
<accession>C8PAI4</accession>
<feature type="binding site" evidence="4">
    <location>
        <position position="228"/>
    </location>
    <ligand>
        <name>Zn(2+)</name>
        <dbReference type="ChEBI" id="CHEBI:29105"/>
        <label>1</label>
    </ligand>
</feature>
<evidence type="ECO:0000256" key="2">
    <source>
        <dbReference type="NCBIfam" id="TIGR01882"/>
    </source>
</evidence>
<protein>
    <recommendedName>
        <fullName evidence="2">Peptidase T</fullName>
        <ecNumber evidence="2">3.4.11.4</ecNumber>
    </recommendedName>
</protein>
<dbReference type="PIRSF" id="PIRSF037215">
    <property type="entry name" value="Peptidase_M20B"/>
    <property type="match status" value="1"/>
</dbReference>
<evidence type="ECO:0000313" key="7">
    <source>
        <dbReference type="Proteomes" id="UP000004115"/>
    </source>
</evidence>
<dbReference type="Pfam" id="PF07687">
    <property type="entry name" value="M20_dimer"/>
    <property type="match status" value="1"/>
</dbReference>
<feature type="binding site" evidence="4">
    <location>
        <position position="171"/>
    </location>
    <ligand>
        <name>Zn(2+)</name>
        <dbReference type="ChEBI" id="CHEBI:29105"/>
        <label>2</label>
    </ligand>
</feature>
<feature type="active site" evidence="3">
    <location>
        <position position="111"/>
    </location>
</feature>
<evidence type="ECO:0000256" key="3">
    <source>
        <dbReference type="PIRSR" id="PIRSR037215-1"/>
    </source>
</evidence>
<dbReference type="SUPFAM" id="SSF55031">
    <property type="entry name" value="Bacterial exopeptidase dimerisation domain"/>
    <property type="match status" value="1"/>
</dbReference>
<dbReference type="SUPFAM" id="SSF53187">
    <property type="entry name" value="Zn-dependent exopeptidases"/>
    <property type="match status" value="1"/>
</dbReference>
<sequence length="443" mass="50635">MQIVLFLLWFQKLILILFRTYFKKVGVYIMEYPTLLPRFLKYVKINSRSDENSQRFPSTEIEEKFQKIILNDLKELGLQCYYNQKSGCVIATIDSNVDYDVPTFGLLAHCDTADFESNNINPQITHKYDGVSKIKLGDTDFYLDPAIFPHLKKYKGQTIISTSGDTLLGGDDKCGVSELLTFAEYLVNHPEEKHGEIKLAFTPDEEIGTGASHFDVEDFGAKFAYTVDGEGPGKLDWGTFSAAQFSLDIQGIDVHPAQAKDKMINAIKLAIDFQNQLPQNEVPEKTAGEEGFYHLLKFEGTVDHAHLEYIIRDFKRDNLEKRKELVQNIVNKINDQFDQKRVVLKMADQYYNMADELKKNMEVVDLARNAYKALGLTINEDPVRGGTDGSQLTYMGLPCPNLFAGEENMHGRYEYTVLESMWLAVDVLRKINELHLKKYQKLI</sequence>
<comment type="caution">
    <text evidence="6">The sequence shown here is derived from an EMBL/GenBank/DDBJ whole genome shotgun (WGS) entry which is preliminary data.</text>
</comment>
<keyword evidence="1 4" id="KW-0862">Zinc</keyword>
<feature type="binding site" evidence="4">
    <location>
        <position position="206"/>
    </location>
    <ligand>
        <name>Zn(2+)</name>
        <dbReference type="ChEBI" id="CHEBI:29105"/>
        <label>2</label>
    </ligand>
</feature>
<keyword evidence="6" id="KW-0645">Protease</keyword>
<keyword evidence="6" id="KW-0031">Aminopeptidase</keyword>